<dbReference type="Proteomes" id="UP000607653">
    <property type="component" value="Unassembled WGS sequence"/>
</dbReference>
<comment type="caution">
    <text evidence="1">The sequence shown here is derived from an EMBL/GenBank/DDBJ whole genome shotgun (WGS) entry which is preliminary data.</text>
</comment>
<sequence length="116" mass="12922">MDILTPLDPLNSQRFCPTKRNGDFAEPPFCFVGPIPRSELPPLCTEASWDITLQHCGGPRVDTLWENPVCRMRQTVGISPPTTKTRQRGVIRMPNPHGIVGTNLTDIPMPFDPLNS</sequence>
<protein>
    <submittedName>
        <fullName evidence="1">Uncharacterized protein</fullName>
    </submittedName>
</protein>
<dbReference type="EMBL" id="DUZY01000006">
    <property type="protein sequence ID" value="DAD43473.1"/>
    <property type="molecule type" value="Genomic_DNA"/>
</dbReference>
<dbReference type="AlphaFoldDB" id="A0A822ZFW4"/>
<name>A0A822ZFW4_NELNU</name>
<organism evidence="1 2">
    <name type="scientific">Nelumbo nucifera</name>
    <name type="common">Sacred lotus</name>
    <dbReference type="NCBI Taxonomy" id="4432"/>
    <lineage>
        <taxon>Eukaryota</taxon>
        <taxon>Viridiplantae</taxon>
        <taxon>Streptophyta</taxon>
        <taxon>Embryophyta</taxon>
        <taxon>Tracheophyta</taxon>
        <taxon>Spermatophyta</taxon>
        <taxon>Magnoliopsida</taxon>
        <taxon>Proteales</taxon>
        <taxon>Nelumbonaceae</taxon>
        <taxon>Nelumbo</taxon>
    </lineage>
</organism>
<proteinExistence type="predicted"/>
<evidence type="ECO:0000313" key="1">
    <source>
        <dbReference type="EMBL" id="DAD43473.1"/>
    </source>
</evidence>
<gene>
    <name evidence="1" type="ORF">HUJ06_001703</name>
</gene>
<keyword evidence="2" id="KW-1185">Reference proteome</keyword>
<accession>A0A822ZFW4</accession>
<evidence type="ECO:0000313" key="2">
    <source>
        <dbReference type="Proteomes" id="UP000607653"/>
    </source>
</evidence>
<reference evidence="1 2" key="1">
    <citation type="journal article" date="2020" name="Mol. Biol. Evol.">
        <title>Distinct Expression and Methylation Patterns for Genes with Different Fates following a Single Whole-Genome Duplication in Flowering Plants.</title>
        <authorList>
            <person name="Shi T."/>
            <person name="Rahmani R.S."/>
            <person name="Gugger P.F."/>
            <person name="Wang M."/>
            <person name="Li H."/>
            <person name="Zhang Y."/>
            <person name="Li Z."/>
            <person name="Wang Q."/>
            <person name="Van de Peer Y."/>
            <person name="Marchal K."/>
            <person name="Chen J."/>
        </authorList>
    </citation>
    <scope>NUCLEOTIDE SEQUENCE [LARGE SCALE GENOMIC DNA]</scope>
    <source>
        <tissue evidence="1">Leaf</tissue>
    </source>
</reference>